<dbReference type="Proteomes" id="UP000001191">
    <property type="component" value="Chromosome"/>
</dbReference>
<keyword evidence="2" id="KW-0560">Oxidoreductase</keyword>
<evidence type="ECO:0000313" key="2">
    <source>
        <dbReference type="EMBL" id="ACC79938.1"/>
    </source>
</evidence>
<evidence type="ECO:0000313" key="3">
    <source>
        <dbReference type="Proteomes" id="UP000001191"/>
    </source>
</evidence>
<dbReference type="GO" id="GO:0051213">
    <property type="term" value="F:dioxygenase activity"/>
    <property type="evidence" value="ECO:0007669"/>
    <property type="project" value="UniProtKB-KW"/>
</dbReference>
<dbReference type="InterPro" id="IPR004360">
    <property type="entry name" value="Glyas_Fos-R_dOase_dom"/>
</dbReference>
<dbReference type="eggNOG" id="COG0346">
    <property type="taxonomic scope" value="Bacteria"/>
</dbReference>
<dbReference type="RefSeq" id="WP_012407959.1">
    <property type="nucleotide sequence ID" value="NC_010628.1"/>
</dbReference>
<dbReference type="Gene3D" id="3.10.180.10">
    <property type="entry name" value="2,3-Dihydroxybiphenyl 1,2-Dioxygenase, domain 1"/>
    <property type="match status" value="1"/>
</dbReference>
<sequence>MALKAVHHIQATYSLEVEDAMLSFYSRILGLTEIPRPDAVKNDSGAWYQVGNIELHVSREKNANNQLSRRHFCFQVDDLNTFENHLKEYGVEIIPDQRPLPGCVRFFIRDPGGNRIEIAEFVKSLCSN</sequence>
<dbReference type="PANTHER" id="PTHR39175">
    <property type="entry name" value="FAMILY PROTEIN, PUTATIVE (AFU_ORTHOLOGUE AFUA_3G15060)-RELATED"/>
    <property type="match status" value="1"/>
</dbReference>
<dbReference type="PANTHER" id="PTHR39175:SF1">
    <property type="entry name" value="FAMILY PROTEIN, PUTATIVE (AFU_ORTHOLOGUE AFUA_3G15060)-RELATED"/>
    <property type="match status" value="1"/>
</dbReference>
<dbReference type="HOGENOM" id="CLU_140387_0_0_3"/>
<protein>
    <submittedName>
        <fullName evidence="2">Glyoxalase/bleomycin resistance protein/dioxygenase</fullName>
    </submittedName>
</protein>
<dbReference type="InterPro" id="IPR037523">
    <property type="entry name" value="VOC_core"/>
</dbReference>
<dbReference type="KEGG" id="npu:Npun_R1214"/>
<reference evidence="2 3" key="2">
    <citation type="journal article" date="2013" name="Plant Physiol.">
        <title>A Nostoc punctiforme Sugar Transporter Necessary to Establish a Cyanobacterium-Plant Symbiosis.</title>
        <authorList>
            <person name="Ekman M."/>
            <person name="Picossi S."/>
            <person name="Campbell E.L."/>
            <person name="Meeks J.C."/>
            <person name="Flores E."/>
        </authorList>
    </citation>
    <scope>NUCLEOTIDE SEQUENCE [LARGE SCALE GENOMIC DNA]</scope>
    <source>
        <strain evidence="3">ATCC 29133 / PCC 73102</strain>
    </source>
</reference>
<dbReference type="SUPFAM" id="SSF54593">
    <property type="entry name" value="Glyoxalase/Bleomycin resistance protein/Dihydroxybiphenyl dioxygenase"/>
    <property type="match status" value="1"/>
</dbReference>
<dbReference type="EnsemblBacteria" id="ACC79938">
    <property type="protein sequence ID" value="ACC79938"/>
    <property type="gene ID" value="Npun_R1214"/>
</dbReference>
<gene>
    <name evidence="2" type="ordered locus">Npun_R1214</name>
</gene>
<dbReference type="Pfam" id="PF00903">
    <property type="entry name" value="Glyoxalase"/>
    <property type="match status" value="1"/>
</dbReference>
<organism evidence="2 3">
    <name type="scientific">Nostoc punctiforme (strain ATCC 29133 / PCC 73102)</name>
    <dbReference type="NCBI Taxonomy" id="63737"/>
    <lineage>
        <taxon>Bacteria</taxon>
        <taxon>Bacillati</taxon>
        <taxon>Cyanobacteriota</taxon>
        <taxon>Cyanophyceae</taxon>
        <taxon>Nostocales</taxon>
        <taxon>Nostocaceae</taxon>
        <taxon>Nostoc</taxon>
    </lineage>
</organism>
<dbReference type="PhylomeDB" id="B2IXB6"/>
<evidence type="ECO:0000259" key="1">
    <source>
        <dbReference type="PROSITE" id="PS51819"/>
    </source>
</evidence>
<dbReference type="PROSITE" id="PS51819">
    <property type="entry name" value="VOC"/>
    <property type="match status" value="1"/>
</dbReference>
<dbReference type="InterPro" id="IPR029068">
    <property type="entry name" value="Glyas_Bleomycin-R_OHBP_Dase"/>
</dbReference>
<dbReference type="EMBL" id="CP001037">
    <property type="protein sequence ID" value="ACC79938.1"/>
    <property type="molecule type" value="Genomic_DNA"/>
</dbReference>
<dbReference type="OrthoDB" id="9813630at2"/>
<name>B2IXB6_NOSP7</name>
<reference evidence="3" key="1">
    <citation type="submission" date="2008-04" db="EMBL/GenBank/DDBJ databases">
        <title>Complete sequence of chromosome of Nostoc punctiforme ATCC 29133.</title>
        <authorList>
            <consortium name="US DOE Joint Genome Institute"/>
            <person name="Copeland A."/>
            <person name="Lucas S."/>
            <person name="Lapidus A."/>
            <person name="Glavina del Rio T."/>
            <person name="Dalin E."/>
            <person name="Tice H."/>
            <person name="Pitluck S."/>
            <person name="Chain P."/>
            <person name="Malfatti S."/>
            <person name="Shin M."/>
            <person name="Vergez L."/>
            <person name="Schmutz J."/>
            <person name="Larimer F."/>
            <person name="Land M."/>
            <person name="Hauser L."/>
            <person name="Kyrpides N."/>
            <person name="Kim E."/>
            <person name="Meeks J.C."/>
            <person name="Elhai J."/>
            <person name="Campbell E.L."/>
            <person name="Thiel T."/>
            <person name="Longmire J."/>
            <person name="Potts M."/>
            <person name="Atlas R."/>
        </authorList>
    </citation>
    <scope>NUCLEOTIDE SEQUENCE [LARGE SCALE GENOMIC DNA]</scope>
    <source>
        <strain evidence="3">ATCC 29133 / PCC 73102</strain>
    </source>
</reference>
<keyword evidence="2" id="KW-0223">Dioxygenase</keyword>
<feature type="domain" description="VOC" evidence="1">
    <location>
        <begin position="5"/>
        <end position="121"/>
    </location>
</feature>
<keyword evidence="3" id="KW-1185">Reference proteome</keyword>
<accession>B2IXB6</accession>
<dbReference type="AlphaFoldDB" id="B2IXB6"/>
<proteinExistence type="predicted"/>